<comment type="caution">
    <text evidence="1">The sequence shown here is derived from an EMBL/GenBank/DDBJ whole genome shotgun (WGS) entry which is preliminary data.</text>
</comment>
<dbReference type="Proteomes" id="UP001589536">
    <property type="component" value="Unassembled WGS sequence"/>
</dbReference>
<dbReference type="RefSeq" id="WP_345046803.1">
    <property type="nucleotide sequence ID" value="NZ_BAABED010000001.1"/>
</dbReference>
<dbReference type="InterPro" id="IPR004711">
    <property type="entry name" value="Benzoate_Transporter"/>
</dbReference>
<dbReference type="EMBL" id="JBHMBH010000031">
    <property type="protein sequence ID" value="MFB9715454.1"/>
    <property type="molecule type" value="Genomic_DNA"/>
</dbReference>
<name>A0ABV5UTD9_9MICC</name>
<gene>
    <name evidence="1" type="ORF">ACFFPI_15175</name>
</gene>
<evidence type="ECO:0000313" key="1">
    <source>
        <dbReference type="EMBL" id="MFB9715454.1"/>
    </source>
</evidence>
<reference evidence="1 2" key="1">
    <citation type="submission" date="2024-09" db="EMBL/GenBank/DDBJ databases">
        <authorList>
            <person name="Sun Q."/>
            <person name="Mori K."/>
        </authorList>
    </citation>
    <scope>NUCLEOTIDE SEQUENCE [LARGE SCALE GENOMIC DNA]</scope>
    <source>
        <strain evidence="1 2">JCM 13519</strain>
    </source>
</reference>
<evidence type="ECO:0000313" key="2">
    <source>
        <dbReference type="Proteomes" id="UP001589536"/>
    </source>
</evidence>
<dbReference type="Pfam" id="PF03594">
    <property type="entry name" value="BenE"/>
    <property type="match status" value="1"/>
</dbReference>
<organism evidence="1 2">
    <name type="scientific">Arthrobacter methylotrophus</name>
    <dbReference type="NCBI Taxonomy" id="121291"/>
    <lineage>
        <taxon>Bacteria</taxon>
        <taxon>Bacillati</taxon>
        <taxon>Actinomycetota</taxon>
        <taxon>Actinomycetes</taxon>
        <taxon>Micrococcales</taxon>
        <taxon>Micrococcaceae</taxon>
        <taxon>Arthrobacter</taxon>
    </lineage>
</organism>
<protein>
    <submittedName>
        <fullName evidence="1">Benzoate/H(+) symporter BenE family transporter</fullName>
    </submittedName>
</protein>
<sequence>MEAPFGGHAINLAALSAALAAGEEAGEDRGRRWIAAFTRAWPTSCWQPSPPR</sequence>
<proteinExistence type="predicted"/>
<keyword evidence="2" id="KW-1185">Reference proteome</keyword>
<accession>A0ABV5UTD9</accession>